<dbReference type="InterPro" id="IPR036557">
    <property type="entry name" value="Meth_DH_bsu_sf"/>
</dbReference>
<comment type="catalytic activity">
    <reaction evidence="1">
        <text>2 Fe(III)-[cytochrome cL] + a primary alcohol = 2 Fe(II)-[cytochrome cL] + an aldehyde + 2 H(+)</text>
        <dbReference type="Rhea" id="RHEA:51004"/>
        <dbReference type="Rhea" id="RHEA-COMP:12863"/>
        <dbReference type="Rhea" id="RHEA-COMP:12864"/>
        <dbReference type="ChEBI" id="CHEBI:15378"/>
        <dbReference type="ChEBI" id="CHEBI:15734"/>
        <dbReference type="ChEBI" id="CHEBI:17478"/>
        <dbReference type="ChEBI" id="CHEBI:29033"/>
        <dbReference type="ChEBI" id="CHEBI:29034"/>
        <dbReference type="EC" id="1.1.2.7"/>
    </reaction>
</comment>
<feature type="chain" id="PRO_5018754791" description="Methanol dehydrogenase [cytochrome c] subunit 2" evidence="4">
    <location>
        <begin position="21"/>
        <end position="103"/>
    </location>
</feature>
<accession>A0A3S4CHZ8</accession>
<comment type="function">
    <text evidence="1">Catalyzes the oxidation of primary alcohols including methanol.</text>
</comment>
<feature type="disulfide bond" evidence="2">
    <location>
        <begin position="26"/>
        <end position="32"/>
    </location>
</feature>
<organism evidence="5 6">
    <name type="scientific">Paracoccus haematequi</name>
    <dbReference type="NCBI Taxonomy" id="2491866"/>
    <lineage>
        <taxon>Bacteria</taxon>
        <taxon>Pseudomonadati</taxon>
        <taxon>Pseudomonadota</taxon>
        <taxon>Alphaproteobacteria</taxon>
        <taxon>Rhodobacterales</taxon>
        <taxon>Paracoccaceae</taxon>
        <taxon>Paracoccus</taxon>
    </lineage>
</organism>
<dbReference type="GO" id="GO:0004022">
    <property type="term" value="F:alcohol dehydrogenase (NAD+) activity"/>
    <property type="evidence" value="ECO:0007669"/>
    <property type="project" value="UniProtKB-UniRule"/>
</dbReference>
<keyword evidence="6" id="KW-1185">Reference proteome</keyword>
<sequence length="103" mass="11230">MKLIAFGIAAAMSLAAPAFAYDGTNCRAPGNCWEPKPDYPERVEGSEYDPQHDPAELSKQGESLAAMDNRNAWRIWHAAQTGTFEYDVAKIPGYEEGATPPAQ</sequence>
<keyword evidence="2" id="KW-1015">Disulfide bond</keyword>
<evidence type="ECO:0000256" key="4">
    <source>
        <dbReference type="SAM" id="SignalP"/>
    </source>
</evidence>
<keyword evidence="1 5" id="KW-0560">Oxidoreductase</keyword>
<protein>
    <recommendedName>
        <fullName evidence="1">Methanol dehydrogenase [cytochrome c] subunit 2</fullName>
        <ecNumber evidence="1">1.1.2.7</ecNumber>
    </recommendedName>
    <alternativeName>
        <fullName evidence="1">MDH small subunit beta</fullName>
    </alternativeName>
    <alternativeName>
        <fullName evidence="1">MDH-associated peptide</fullName>
    </alternativeName>
    <alternativeName>
        <fullName evidence="1">MEDH</fullName>
    </alternativeName>
</protein>
<dbReference type="OrthoDB" id="8686491at2"/>
<dbReference type="AlphaFoldDB" id="A0A3S4CHZ8"/>
<evidence type="ECO:0000256" key="2">
    <source>
        <dbReference type="PIRSR" id="PIRSR029163-50"/>
    </source>
</evidence>
<name>A0A3S4CHZ8_9RHOB</name>
<dbReference type="EMBL" id="UZWE01000025">
    <property type="protein sequence ID" value="VDS08193.1"/>
    <property type="molecule type" value="Genomic_DNA"/>
</dbReference>
<comment type="similarity">
    <text evidence="1">Belongs to the methanol dehydrogenase subunit 2 family.</text>
</comment>
<evidence type="ECO:0000256" key="3">
    <source>
        <dbReference type="SAM" id="MobiDB-lite"/>
    </source>
</evidence>
<dbReference type="GO" id="GO:0052933">
    <property type="term" value="F:alcohol dehydrogenase (cytochrome c(L)) activity"/>
    <property type="evidence" value="ECO:0007669"/>
    <property type="project" value="UniProtKB-UniRule"/>
</dbReference>
<evidence type="ECO:0000256" key="1">
    <source>
        <dbReference type="PIRNR" id="PIRNR029163"/>
    </source>
</evidence>
<keyword evidence="1" id="KW-0485">Methanol utilization</keyword>
<dbReference type="Gene3D" id="4.10.160.10">
    <property type="entry name" value="Methanol dehydrogenase, beta subunit"/>
    <property type="match status" value="1"/>
</dbReference>
<keyword evidence="4" id="KW-0732">Signal</keyword>
<dbReference type="GO" id="GO:0015946">
    <property type="term" value="P:methanol oxidation"/>
    <property type="evidence" value="ECO:0007669"/>
    <property type="project" value="UniProtKB-UniRule"/>
</dbReference>
<comment type="subunit">
    <text evidence="1">Heterotetramer composed of 2 alpha and 2 beta subunits.</text>
</comment>
<reference evidence="5 6" key="1">
    <citation type="submission" date="2018-12" db="EMBL/GenBank/DDBJ databases">
        <authorList>
            <person name="Criscuolo A."/>
        </authorList>
    </citation>
    <scope>NUCLEOTIDE SEQUENCE [LARGE SCALE GENOMIC DNA]</scope>
    <source>
        <strain evidence="5">ACIP1116241</strain>
    </source>
</reference>
<dbReference type="SUPFAM" id="SSF48666">
    <property type="entry name" value="Methanol dehydrogenase subunit"/>
    <property type="match status" value="1"/>
</dbReference>
<evidence type="ECO:0000313" key="5">
    <source>
        <dbReference type="EMBL" id="VDS08193.1"/>
    </source>
</evidence>
<gene>
    <name evidence="5" type="primary">moxI</name>
    <name evidence="5" type="ORF">PARHAE_01376</name>
</gene>
<proteinExistence type="inferred from homology"/>
<dbReference type="InterPro" id="IPR003420">
    <property type="entry name" value="Meth_DH_bsu"/>
</dbReference>
<dbReference type="Pfam" id="PF02315">
    <property type="entry name" value="MDH"/>
    <property type="match status" value="1"/>
</dbReference>
<dbReference type="PIRSF" id="PIRSF029163">
    <property type="entry name" value="Meth_DH_beta"/>
    <property type="match status" value="1"/>
</dbReference>
<dbReference type="Proteomes" id="UP000270743">
    <property type="component" value="Unassembled WGS sequence"/>
</dbReference>
<dbReference type="RefSeq" id="WP_126153879.1">
    <property type="nucleotide sequence ID" value="NZ_UZWE01000025.1"/>
</dbReference>
<feature type="region of interest" description="Disordered" evidence="3">
    <location>
        <begin position="37"/>
        <end position="56"/>
    </location>
</feature>
<feature type="signal peptide" evidence="4">
    <location>
        <begin position="1"/>
        <end position="20"/>
    </location>
</feature>
<dbReference type="EC" id="1.1.2.7" evidence="1"/>
<evidence type="ECO:0000313" key="6">
    <source>
        <dbReference type="Proteomes" id="UP000270743"/>
    </source>
</evidence>